<dbReference type="InParanoid" id="G8YFK9"/>
<gene>
    <name evidence="3" type="primary">Piso0_002643</name>
    <name evidence="3" type="ORF">GNLVRS01_PISO0I14660g</name>
</gene>
<dbReference type="eggNOG" id="KOG1128">
    <property type="taxonomic scope" value="Eukaryota"/>
</dbReference>
<organism evidence="3 4">
    <name type="scientific">Pichia sorbitophila (strain ATCC MYA-4447 / BCRC 22081 / CBS 7064 / NBRC 10061 / NRRL Y-12695)</name>
    <name type="common">Hybrid yeast</name>
    <dbReference type="NCBI Taxonomy" id="559304"/>
    <lineage>
        <taxon>Eukaryota</taxon>
        <taxon>Fungi</taxon>
        <taxon>Dikarya</taxon>
        <taxon>Ascomycota</taxon>
        <taxon>Saccharomycotina</taxon>
        <taxon>Pichiomycetes</taxon>
        <taxon>Debaryomycetaceae</taxon>
        <taxon>Millerozyma</taxon>
    </lineage>
</organism>
<dbReference type="PANTHER" id="PTHR16193:SF0">
    <property type="entry name" value="TETRATRICOPEPTIDE REPEAT PROTEIN 27"/>
    <property type="match status" value="1"/>
</dbReference>
<reference evidence="3 4" key="1">
    <citation type="journal article" date="2012" name="G3 (Bethesda)">
        <title>Pichia sorbitophila, an interspecies yeast hybrid reveals early steps of genome resolution following polyploidization.</title>
        <authorList>
            <person name="Leh Louis V."/>
            <person name="Despons L."/>
            <person name="Friedrich A."/>
            <person name="Martin T."/>
            <person name="Durrens P."/>
            <person name="Casaregola S."/>
            <person name="Neuveglise C."/>
            <person name="Fairhead C."/>
            <person name="Marck C."/>
            <person name="Cruz J.A."/>
            <person name="Straub M.L."/>
            <person name="Kugler V."/>
            <person name="Sacerdot C."/>
            <person name="Uzunov Z."/>
            <person name="Thierry A."/>
            <person name="Weiss S."/>
            <person name="Bleykasten C."/>
            <person name="De Montigny J."/>
            <person name="Jacques N."/>
            <person name="Jung P."/>
            <person name="Lemaire M."/>
            <person name="Mallet S."/>
            <person name="Morel G."/>
            <person name="Richard G.F."/>
            <person name="Sarkar A."/>
            <person name="Savel G."/>
            <person name="Schacherer J."/>
            <person name="Seret M.L."/>
            <person name="Talla E."/>
            <person name="Samson G."/>
            <person name="Jubin C."/>
            <person name="Poulain J."/>
            <person name="Vacherie B."/>
            <person name="Barbe V."/>
            <person name="Pelletier E."/>
            <person name="Sherman D.J."/>
            <person name="Westhof E."/>
            <person name="Weissenbach J."/>
            <person name="Baret P.V."/>
            <person name="Wincker P."/>
            <person name="Gaillardin C."/>
            <person name="Dujon B."/>
            <person name="Souciet J.L."/>
        </authorList>
    </citation>
    <scope>NUCLEOTIDE SEQUENCE [LARGE SCALE GENOMIC DNA]</scope>
    <source>
        <strain evidence="4">ATCC MYA-4447 / BCRC 22081 / CBS 7064 / NBRC 10061 / NRRL Y-12695</strain>
    </source>
</reference>
<keyword evidence="4" id="KW-1185">Reference proteome</keyword>
<dbReference type="Gene3D" id="1.25.40.10">
    <property type="entry name" value="Tetratricopeptide repeat domain"/>
    <property type="match status" value="1"/>
</dbReference>
<proteinExistence type="predicted"/>
<dbReference type="FunCoup" id="G8YFK9">
    <property type="interactions" value="2020"/>
</dbReference>
<name>G8YFK9_PICSO</name>
<dbReference type="PANTHER" id="PTHR16193">
    <property type="entry name" value="TETRATRICOPEPTIDE REPEAT PROTEIN 27"/>
    <property type="match status" value="1"/>
</dbReference>
<evidence type="ECO:0000313" key="4">
    <source>
        <dbReference type="Proteomes" id="UP000005222"/>
    </source>
</evidence>
<evidence type="ECO:0000256" key="2">
    <source>
        <dbReference type="ARBA" id="ARBA00022803"/>
    </source>
</evidence>
<sequence>MEHESEMKEILSLLLLLVPKDTFESRKWNATGLLETRNITQDILSGNASKVVQRDEISSILFSDDSYSILKRFPQHPLRDTLELYVKHVLDTFTKEGADIEGELKFQLVAISLLQSFIQLNFTGPSTTWNSNKSLFPDLEEDYVQKESVKLLSIDGQPAYNLMSEPLLIVLALLFFEKGLQIDYHKTLVSRNRDATLEELVDDTKSRLSFWKENTIKSSFFWWRSRALQIHSSLLSEESGTLSAITAVLLNVNIVDAIVPPVQNSDIRRKLQLIFCLESARNAVNSKTEHLAIPFIEKSRQISDLNLVLTGAKAKRTKFQKVHNSALVLLAKSKTDLSSGQGSENKKKSPEVFELNSDLLLERPEFESLDDLELQTEQDTKRIKFDSDYRPDEGMQNVLPICTRAEDIPVELKELNPNEQPVLSDVDYVQLLLRYAILKQTSPYNNPLIEEQLGAIIGRILYTKSTNANWLIFSRALWERSLLETNKARTVERGILQMTSLIEEIGIKIKTRIMPQASDESDELLASSRLRYIHQLPLLPQWTLDMKLAEKYMSLGVLRSAIEIYERLQLPCEAALCYVAVDEEQQAEQILLRRLEEFPDDARAISILGDIKQDPELWLRAWEVGKYPRAKASLSRYYYNPPASSGETRNIGLAIKHMNDSLSINPLNYDNWFFYGCCGLESGQFELASEAFTRCVSIDDMSSHAWSNLATALLKLDKTRPAFSALKNAIRNVGEADTSWKIYENYVIVAAKLGEWNDVLFGVKELVSSRGSRQGEKVVDITMIEKLVQILMETEYPNEPSARLTHYQESCVDLVCNVLPTIITGSARCWRLVSKVELWQRKPWAALECLERAYRALTQKSDLDTNEKTWNEAVESCCDLVAAYESLGELPGRHNAGDLVCKDWKYKARSAIRSLLSKGKATWEDSEGWDKLQALKEELTN</sequence>
<dbReference type="InterPro" id="IPR044244">
    <property type="entry name" value="TTC27/Emw1"/>
</dbReference>
<keyword evidence="1" id="KW-0677">Repeat</keyword>
<dbReference type="HOGENOM" id="CLU_004905_0_1_1"/>
<dbReference type="Proteomes" id="UP000005222">
    <property type="component" value="Chromosome I"/>
</dbReference>
<keyword evidence="2" id="KW-0802">TPR repeat</keyword>
<dbReference type="EMBL" id="FO082051">
    <property type="protein sequence ID" value="CCE81958.1"/>
    <property type="molecule type" value="Genomic_DNA"/>
</dbReference>
<evidence type="ECO:0000256" key="1">
    <source>
        <dbReference type="ARBA" id="ARBA00022737"/>
    </source>
</evidence>
<dbReference type="OrthoDB" id="1936594at2759"/>
<dbReference type="InterPro" id="IPR011990">
    <property type="entry name" value="TPR-like_helical_dom_sf"/>
</dbReference>
<evidence type="ECO:0000313" key="3">
    <source>
        <dbReference type="EMBL" id="CCE81958.1"/>
    </source>
</evidence>
<dbReference type="AlphaFoldDB" id="G8YFK9"/>
<dbReference type="SUPFAM" id="SSF48452">
    <property type="entry name" value="TPR-like"/>
    <property type="match status" value="1"/>
</dbReference>
<protein>
    <submittedName>
        <fullName evidence="3">Piso0_002643 protein</fullName>
    </submittedName>
</protein>
<dbReference type="STRING" id="559304.G8YFK9"/>
<accession>G8YFK9</accession>
<dbReference type="OMA" id="NNRYARA"/>